<dbReference type="AlphaFoldDB" id="A0A6H1WSJ2"/>
<evidence type="ECO:0000256" key="1">
    <source>
        <dbReference type="ARBA" id="ARBA00001164"/>
    </source>
</evidence>
<reference evidence="12 13" key="1">
    <citation type="submission" date="2019-08" db="EMBL/GenBank/DDBJ databases">
        <title>Complete genome sequence of Thermosulfurimonas marina SU872T, an anaerobic thermophilic chemolithoautotrophic bacterium isolated from a shallow marine hydrothermal vent.</title>
        <authorList>
            <person name="Allioux M."/>
            <person name="Jebbar M."/>
            <person name="Slobodkina G."/>
            <person name="Slobodkin A."/>
            <person name="Moalic Y."/>
            <person name="Frolova A."/>
            <person name="Shao Z."/>
            <person name="Alain K."/>
        </authorList>
    </citation>
    <scope>NUCLEOTIDE SEQUENCE [LARGE SCALE GENOMIC DNA]</scope>
    <source>
        <strain evidence="12 13">SU872</strain>
    </source>
</reference>
<keyword evidence="6 10" id="KW-0028">Amino-acid biosynthesis</keyword>
<dbReference type="PANTHER" id="PTHR42894">
    <property type="entry name" value="N-(5'-PHOSPHORIBOSYL)ANTHRANILATE ISOMERASE"/>
    <property type="match status" value="1"/>
</dbReference>
<name>A0A6H1WSJ2_9BACT</name>
<dbReference type="HAMAP" id="MF_00135">
    <property type="entry name" value="PRAI"/>
    <property type="match status" value="1"/>
</dbReference>
<dbReference type="InterPro" id="IPR001240">
    <property type="entry name" value="PRAI_dom"/>
</dbReference>
<evidence type="ECO:0000256" key="10">
    <source>
        <dbReference type="HAMAP-Rule" id="MF_00135"/>
    </source>
</evidence>
<evidence type="ECO:0000313" key="13">
    <source>
        <dbReference type="Proteomes" id="UP000501253"/>
    </source>
</evidence>
<sequence length="209" mass="23115">MDERVRVKICGIIRAEDARLAISLGAHALGFIFYPQSPRFISPEAAREIVRNLPPLVTTVGVFVNETPERIREIVEAVGLDLVQLHGDEPPEVARIFFPRVIKALRLASEEDLSRIEDYRGCVRGILIEPRVKGFYGGSGKTLDWDLARKAVEKGLPVLLAGGLSPENIREAVERVRPYGVDVNSGVERGPGRKDPEKLRALFRALEGG</sequence>
<evidence type="ECO:0000256" key="5">
    <source>
        <dbReference type="ARBA" id="ARBA00022272"/>
    </source>
</evidence>
<comment type="catalytic activity">
    <reaction evidence="1 10">
        <text>N-(5-phospho-beta-D-ribosyl)anthranilate = 1-(2-carboxyphenylamino)-1-deoxy-D-ribulose 5-phosphate</text>
        <dbReference type="Rhea" id="RHEA:21540"/>
        <dbReference type="ChEBI" id="CHEBI:18277"/>
        <dbReference type="ChEBI" id="CHEBI:58613"/>
        <dbReference type="EC" id="5.3.1.24"/>
    </reaction>
</comment>
<evidence type="ECO:0000256" key="8">
    <source>
        <dbReference type="ARBA" id="ARBA00023141"/>
    </source>
</evidence>
<proteinExistence type="inferred from homology"/>
<dbReference type="GO" id="GO:0004640">
    <property type="term" value="F:phosphoribosylanthranilate isomerase activity"/>
    <property type="evidence" value="ECO:0007669"/>
    <property type="project" value="UniProtKB-UniRule"/>
</dbReference>
<evidence type="ECO:0000256" key="6">
    <source>
        <dbReference type="ARBA" id="ARBA00022605"/>
    </source>
</evidence>
<comment type="pathway">
    <text evidence="2 10">Amino-acid biosynthesis; L-tryptophan biosynthesis; L-tryptophan from chorismate: step 3/5.</text>
</comment>
<dbReference type="Proteomes" id="UP000501253">
    <property type="component" value="Chromosome"/>
</dbReference>
<evidence type="ECO:0000256" key="3">
    <source>
        <dbReference type="ARBA" id="ARBA00007571"/>
    </source>
</evidence>
<comment type="similarity">
    <text evidence="3 10">Belongs to the TrpF family.</text>
</comment>
<dbReference type="NCBIfam" id="NF002298">
    <property type="entry name" value="PRK01222.1-4"/>
    <property type="match status" value="1"/>
</dbReference>
<dbReference type="Gene3D" id="3.20.20.70">
    <property type="entry name" value="Aldolase class I"/>
    <property type="match status" value="1"/>
</dbReference>
<dbReference type="CDD" id="cd00405">
    <property type="entry name" value="PRAI"/>
    <property type="match status" value="1"/>
</dbReference>
<dbReference type="EMBL" id="CP042909">
    <property type="protein sequence ID" value="QJA06152.1"/>
    <property type="molecule type" value="Genomic_DNA"/>
</dbReference>
<evidence type="ECO:0000256" key="2">
    <source>
        <dbReference type="ARBA" id="ARBA00004664"/>
    </source>
</evidence>
<dbReference type="EC" id="5.3.1.24" evidence="4 10"/>
<dbReference type="UniPathway" id="UPA00035">
    <property type="reaction ID" value="UER00042"/>
</dbReference>
<feature type="domain" description="N-(5'phosphoribosyl) anthranilate isomerase (PRAI)" evidence="11">
    <location>
        <begin position="7"/>
        <end position="204"/>
    </location>
</feature>
<dbReference type="GO" id="GO:0000162">
    <property type="term" value="P:L-tryptophan biosynthetic process"/>
    <property type="evidence" value="ECO:0007669"/>
    <property type="project" value="UniProtKB-UniRule"/>
</dbReference>
<gene>
    <name evidence="10" type="primary">trpF</name>
    <name evidence="12" type="ORF">FVE67_04770</name>
</gene>
<dbReference type="InterPro" id="IPR013785">
    <property type="entry name" value="Aldolase_TIM"/>
</dbReference>
<keyword evidence="9 10" id="KW-0413">Isomerase</keyword>
<dbReference type="RefSeq" id="WP_168719499.1">
    <property type="nucleotide sequence ID" value="NZ_CP042909.1"/>
</dbReference>
<accession>A0A6H1WSJ2</accession>
<evidence type="ECO:0000256" key="9">
    <source>
        <dbReference type="ARBA" id="ARBA00023235"/>
    </source>
</evidence>
<dbReference type="KEGG" id="tmai:FVE67_04770"/>
<organism evidence="12 13">
    <name type="scientific">Thermosulfurimonas marina</name>
    <dbReference type="NCBI Taxonomy" id="2047767"/>
    <lineage>
        <taxon>Bacteria</taxon>
        <taxon>Pseudomonadati</taxon>
        <taxon>Thermodesulfobacteriota</taxon>
        <taxon>Thermodesulfobacteria</taxon>
        <taxon>Thermodesulfobacteriales</taxon>
        <taxon>Thermodesulfobacteriaceae</taxon>
        <taxon>Thermosulfurimonas</taxon>
    </lineage>
</organism>
<evidence type="ECO:0000256" key="7">
    <source>
        <dbReference type="ARBA" id="ARBA00022822"/>
    </source>
</evidence>
<dbReference type="InterPro" id="IPR044643">
    <property type="entry name" value="TrpF_fam"/>
</dbReference>
<dbReference type="Pfam" id="PF00697">
    <property type="entry name" value="PRAI"/>
    <property type="match status" value="1"/>
</dbReference>
<evidence type="ECO:0000256" key="4">
    <source>
        <dbReference type="ARBA" id="ARBA00012572"/>
    </source>
</evidence>
<keyword evidence="7 10" id="KW-0822">Tryptophan biosynthesis</keyword>
<evidence type="ECO:0000259" key="11">
    <source>
        <dbReference type="Pfam" id="PF00697"/>
    </source>
</evidence>
<dbReference type="InterPro" id="IPR011060">
    <property type="entry name" value="RibuloseP-bd_barrel"/>
</dbReference>
<keyword evidence="8 10" id="KW-0057">Aromatic amino acid biosynthesis</keyword>
<keyword evidence="13" id="KW-1185">Reference proteome</keyword>
<dbReference type="FunFam" id="3.20.20.70:FF:000075">
    <property type="entry name" value="Tryptophan biosynthesis protein TRP1"/>
    <property type="match status" value="1"/>
</dbReference>
<evidence type="ECO:0000313" key="12">
    <source>
        <dbReference type="EMBL" id="QJA06152.1"/>
    </source>
</evidence>
<protein>
    <recommendedName>
        <fullName evidence="5 10">N-(5'-phosphoribosyl)anthranilate isomerase</fullName>
        <shortName evidence="10">PRAI</shortName>
        <ecNumber evidence="4 10">5.3.1.24</ecNumber>
    </recommendedName>
</protein>
<dbReference type="SUPFAM" id="SSF51366">
    <property type="entry name" value="Ribulose-phoshate binding barrel"/>
    <property type="match status" value="1"/>
</dbReference>
<dbReference type="PANTHER" id="PTHR42894:SF1">
    <property type="entry name" value="N-(5'-PHOSPHORIBOSYL)ANTHRANILATE ISOMERASE"/>
    <property type="match status" value="1"/>
</dbReference>